<evidence type="ECO:0000256" key="1">
    <source>
        <dbReference type="SAM" id="MobiDB-lite"/>
    </source>
</evidence>
<name>A0ABD0NKH9_CIRMR</name>
<evidence type="ECO:0000313" key="3">
    <source>
        <dbReference type="Proteomes" id="UP001529510"/>
    </source>
</evidence>
<organism evidence="2 3">
    <name type="scientific">Cirrhinus mrigala</name>
    <name type="common">Mrigala</name>
    <dbReference type="NCBI Taxonomy" id="683832"/>
    <lineage>
        <taxon>Eukaryota</taxon>
        <taxon>Metazoa</taxon>
        <taxon>Chordata</taxon>
        <taxon>Craniata</taxon>
        <taxon>Vertebrata</taxon>
        <taxon>Euteleostomi</taxon>
        <taxon>Actinopterygii</taxon>
        <taxon>Neopterygii</taxon>
        <taxon>Teleostei</taxon>
        <taxon>Ostariophysi</taxon>
        <taxon>Cypriniformes</taxon>
        <taxon>Cyprinidae</taxon>
        <taxon>Labeoninae</taxon>
        <taxon>Labeonini</taxon>
        <taxon>Cirrhinus</taxon>
    </lineage>
</organism>
<gene>
    <name evidence="2" type="ORF">M9458_041211</name>
</gene>
<accession>A0ABD0NKH9</accession>
<evidence type="ECO:0000313" key="2">
    <source>
        <dbReference type="EMBL" id="KAL0161815.1"/>
    </source>
</evidence>
<protein>
    <recommendedName>
        <fullName evidence="4">BTB/POZ domain-containing protein KCTD8</fullName>
    </recommendedName>
</protein>
<reference evidence="2 3" key="1">
    <citation type="submission" date="2024-05" db="EMBL/GenBank/DDBJ databases">
        <title>Genome sequencing and assembly of Indian major carp, Cirrhinus mrigala (Hamilton, 1822).</title>
        <authorList>
            <person name="Mohindra V."/>
            <person name="Chowdhury L.M."/>
            <person name="Lal K."/>
            <person name="Jena J.K."/>
        </authorList>
    </citation>
    <scope>NUCLEOTIDE SEQUENCE [LARGE SCALE GENOMIC DNA]</scope>
    <source>
        <strain evidence="2">CM1030</strain>
        <tissue evidence="2">Blood</tissue>
    </source>
</reference>
<feature type="non-terminal residue" evidence="2">
    <location>
        <position position="1"/>
    </location>
</feature>
<comment type="caution">
    <text evidence="2">The sequence shown here is derived from an EMBL/GenBank/DDBJ whole genome shotgun (WGS) entry which is preliminary data.</text>
</comment>
<dbReference type="EMBL" id="JAMKFB020000021">
    <property type="protein sequence ID" value="KAL0161815.1"/>
    <property type="molecule type" value="Genomic_DNA"/>
</dbReference>
<keyword evidence="3" id="KW-1185">Reference proteome</keyword>
<dbReference type="AlphaFoldDB" id="A0ABD0NKH9"/>
<dbReference type="Proteomes" id="UP001529510">
    <property type="component" value="Unassembled WGS sequence"/>
</dbReference>
<sequence>WPVSLVISSMRLLLQGGTSFNELSTSSSESHSEASSPQGTVIRGPVSRQTHVQTLDRPPKKGPVQHLLQQQHDLLRTLTASSRDTSTCKKRPAKEKLTVEEELEKCIQDFRKIKIPEHFPERKYMWQADLLRKYRL</sequence>
<proteinExistence type="predicted"/>
<feature type="compositionally biased region" description="Low complexity" evidence="1">
    <location>
        <begin position="21"/>
        <end position="36"/>
    </location>
</feature>
<feature type="region of interest" description="Disordered" evidence="1">
    <location>
        <begin position="21"/>
        <end position="66"/>
    </location>
</feature>
<evidence type="ECO:0008006" key="4">
    <source>
        <dbReference type="Google" id="ProtNLM"/>
    </source>
</evidence>